<evidence type="ECO:0000313" key="2">
    <source>
        <dbReference type="Proteomes" id="UP001240589"/>
    </source>
</evidence>
<dbReference type="EMBL" id="JASPBL010000035">
    <property type="protein sequence ID" value="MDK8362116.1"/>
    <property type="molecule type" value="Genomic_DNA"/>
</dbReference>
<sequence length="71" mass="8068">MHSLLTGSNANLSWSKMFVEKDPEVILQKDRPYLIFDTEQHTLAYREAGSSSSTIFAKFDFVWLNASNIIG</sequence>
<dbReference type="AlphaFoldDB" id="A0AAW6Z826"/>
<comment type="caution">
    <text evidence="1">The sequence shown here is derived from an EMBL/GenBank/DDBJ whole genome shotgun (WGS) entry which is preliminary data.</text>
</comment>
<accession>A0AAW6Z826</accession>
<name>A0AAW6Z826_NEIMU</name>
<proteinExistence type="predicted"/>
<dbReference type="Proteomes" id="UP001240589">
    <property type="component" value="Unassembled WGS sequence"/>
</dbReference>
<protein>
    <submittedName>
        <fullName evidence="1">Uncharacterized protein</fullName>
    </submittedName>
</protein>
<gene>
    <name evidence="1" type="ORF">QP792_07845</name>
</gene>
<dbReference type="RefSeq" id="WP_285045761.1">
    <property type="nucleotide sequence ID" value="NZ_JASOLC010000005.1"/>
</dbReference>
<reference evidence="1" key="1">
    <citation type="submission" date="2023-05" db="EMBL/GenBank/DDBJ databases">
        <title>Genomic Catalog of Human Bladder Bacteria.</title>
        <authorList>
            <person name="Du J."/>
        </authorList>
    </citation>
    <scope>NUCLEOTIDE SEQUENCE</scope>
    <source>
        <strain evidence="1">UMB7974B</strain>
    </source>
</reference>
<organism evidence="1 2">
    <name type="scientific">Neisseria mucosa</name>
    <dbReference type="NCBI Taxonomy" id="488"/>
    <lineage>
        <taxon>Bacteria</taxon>
        <taxon>Pseudomonadati</taxon>
        <taxon>Pseudomonadota</taxon>
        <taxon>Betaproteobacteria</taxon>
        <taxon>Neisseriales</taxon>
        <taxon>Neisseriaceae</taxon>
        <taxon>Neisseria</taxon>
    </lineage>
</organism>
<evidence type="ECO:0000313" key="1">
    <source>
        <dbReference type="EMBL" id="MDK8362116.1"/>
    </source>
</evidence>